<evidence type="ECO:0000256" key="3">
    <source>
        <dbReference type="ARBA" id="ARBA00023098"/>
    </source>
</evidence>
<dbReference type="Pfam" id="PF03015">
    <property type="entry name" value="Sterile"/>
    <property type="match status" value="1"/>
</dbReference>
<feature type="domain" description="Fatty acyl-CoA reductase C-terminal" evidence="4">
    <location>
        <begin position="426"/>
        <end position="500"/>
    </location>
</feature>
<evidence type="ECO:0000259" key="4">
    <source>
        <dbReference type="Pfam" id="PF03015"/>
    </source>
</evidence>
<keyword evidence="3" id="KW-0443">Lipid metabolism</keyword>
<evidence type="ECO:0000313" key="7">
    <source>
        <dbReference type="Proteomes" id="UP001204151"/>
    </source>
</evidence>
<feature type="domain" description="Thioester reductase (TE)" evidence="5">
    <location>
        <begin position="29"/>
        <end position="333"/>
    </location>
</feature>
<dbReference type="InterPro" id="IPR026055">
    <property type="entry name" value="FAR"/>
</dbReference>
<dbReference type="SUPFAM" id="SSF51735">
    <property type="entry name" value="NAD(P)-binding Rossmann-fold domains"/>
    <property type="match status" value="1"/>
</dbReference>
<dbReference type="Proteomes" id="UP001204151">
    <property type="component" value="Unassembled WGS sequence"/>
</dbReference>
<comment type="caution">
    <text evidence="6">The sequence shown here is derived from an EMBL/GenBank/DDBJ whole genome shotgun (WGS) entry which is preliminary data.</text>
</comment>
<dbReference type="InterPro" id="IPR013120">
    <property type="entry name" value="FAR_NAD-bd"/>
</dbReference>
<dbReference type="CDD" id="cd09071">
    <property type="entry name" value="FAR_C"/>
    <property type="match status" value="1"/>
</dbReference>
<dbReference type="InterPro" id="IPR033640">
    <property type="entry name" value="FAR_C"/>
</dbReference>
<dbReference type="RefSeq" id="WP_258817774.1">
    <property type="nucleotide sequence ID" value="NZ_JANUGW010000011.1"/>
</dbReference>
<dbReference type="PANTHER" id="PTHR11011">
    <property type="entry name" value="MALE STERILITY PROTEIN 2-RELATED"/>
    <property type="match status" value="1"/>
</dbReference>
<organism evidence="6 7">
    <name type="scientific">Massilia pinisoli</name>
    <dbReference type="NCBI Taxonomy" id="1772194"/>
    <lineage>
        <taxon>Bacteria</taxon>
        <taxon>Pseudomonadati</taxon>
        <taxon>Pseudomonadota</taxon>
        <taxon>Betaproteobacteria</taxon>
        <taxon>Burkholderiales</taxon>
        <taxon>Oxalobacteraceae</taxon>
        <taxon>Telluria group</taxon>
        <taxon>Massilia</taxon>
    </lineage>
</organism>
<sequence>MTHSMTGTFPEAAAVPDARDAFAGKRILLTGATGFVAKVVLEKLVRTVPDLGRILLLVRPGEHGDARARFEREIAASSVFDHLRAVRPAWLERVFAERVECVTGEITAPAFGLPAARFAALAESVDIVVNAAASVDFREPLDEALAINTLSLRHVTAFARVADAPLVHVSTCYVNGYNRGEMREEIVAPAGAAKDAIPRHGDGWYDVDALIESLQRKIARVRARHDDPERLRRRLTDLGIAQAQRYGWNDTYTFTKWLGEQVALRAMHGRTLTIVRPAIIESTLREPAPGWIEGVKVADAVILAYARGKTSFFPAGRDGIIDIVPVDLVANAIVLAGAEALSSGPGRRIYQCCSGSTNPLALGELIRLLLAESKRNWQKYDRLFHAEPKHDFRTVGERTFRFVMGALGLGAAAWNGLRRLVGAPGSTRAMEKLRTTRTLAVTFAFYAHPRYRFHNANLLALAARCGEETRRLYPVDARLIDWEEYLCRIHMAGLNRYALRRRDAVPDDAADQANAARGQADACGGAEVLAPQASR</sequence>
<accession>A0ABT1ZTC3</accession>
<evidence type="ECO:0000256" key="2">
    <source>
        <dbReference type="ARBA" id="ARBA00022516"/>
    </source>
</evidence>
<reference evidence="6 7" key="1">
    <citation type="submission" date="2022-08" db="EMBL/GenBank/DDBJ databases">
        <title>Reclassification of Massilia species as members of the genera Telluria, Duganella, Pseudoduganella, Mokoshia gen. nov. and Zemynaea gen. nov. using orthogonal and non-orthogonal genome-based approaches.</title>
        <authorList>
            <person name="Bowman J.P."/>
        </authorList>
    </citation>
    <scope>NUCLEOTIDE SEQUENCE [LARGE SCALE GENOMIC DNA]</scope>
    <source>
        <strain evidence="6 7">JCM 31316</strain>
    </source>
</reference>
<dbReference type="CDD" id="cd05236">
    <property type="entry name" value="FAR-N_SDR_e"/>
    <property type="match status" value="1"/>
</dbReference>
<proteinExistence type="inferred from homology"/>
<dbReference type="Pfam" id="PF07993">
    <property type="entry name" value="NAD_binding_4"/>
    <property type="match status" value="1"/>
</dbReference>
<gene>
    <name evidence="6" type="ORF">NX784_16450</name>
</gene>
<protein>
    <submittedName>
        <fullName evidence="6">Fatty acyl-CoA reductase</fullName>
    </submittedName>
</protein>
<dbReference type="InterPro" id="IPR036291">
    <property type="entry name" value="NAD(P)-bd_dom_sf"/>
</dbReference>
<comment type="similarity">
    <text evidence="1">Belongs to the fatty acyl-CoA reductase family.</text>
</comment>
<keyword evidence="7" id="KW-1185">Reference proteome</keyword>
<keyword evidence="2" id="KW-0444">Lipid biosynthesis</keyword>
<dbReference type="Gene3D" id="3.40.50.720">
    <property type="entry name" value="NAD(P)-binding Rossmann-like Domain"/>
    <property type="match status" value="1"/>
</dbReference>
<evidence type="ECO:0000256" key="1">
    <source>
        <dbReference type="ARBA" id="ARBA00005928"/>
    </source>
</evidence>
<name>A0ABT1ZTC3_9BURK</name>
<dbReference type="EMBL" id="JANUGW010000011">
    <property type="protein sequence ID" value="MCS0583182.1"/>
    <property type="molecule type" value="Genomic_DNA"/>
</dbReference>
<dbReference type="PANTHER" id="PTHR11011:SF45">
    <property type="entry name" value="FATTY ACYL-COA REDUCTASE CG8306-RELATED"/>
    <property type="match status" value="1"/>
</dbReference>
<evidence type="ECO:0000313" key="6">
    <source>
        <dbReference type="EMBL" id="MCS0583182.1"/>
    </source>
</evidence>
<evidence type="ECO:0000259" key="5">
    <source>
        <dbReference type="Pfam" id="PF07993"/>
    </source>
</evidence>